<dbReference type="PANTHER" id="PTHR12048">
    <property type="entry name" value="CCAAT-BINDING FACTOR-RELATED"/>
    <property type="match status" value="1"/>
</dbReference>
<feature type="compositionally biased region" description="Acidic residues" evidence="2">
    <location>
        <begin position="825"/>
        <end position="840"/>
    </location>
</feature>
<evidence type="ECO:0000259" key="3">
    <source>
        <dbReference type="Pfam" id="PF03914"/>
    </source>
</evidence>
<gene>
    <name evidence="4" type="primary">MAK21</name>
    <name evidence="4" type="ORF">ATY40_BA7500086</name>
</gene>
<name>A0A1B2J8P1_PICPA</name>
<dbReference type="GO" id="GO:0005634">
    <property type="term" value="C:nucleus"/>
    <property type="evidence" value="ECO:0007669"/>
    <property type="project" value="TreeGrafter"/>
</dbReference>
<dbReference type="Proteomes" id="UP000094565">
    <property type="component" value="Chromosome 1"/>
</dbReference>
<comment type="similarity">
    <text evidence="1">Belongs to the CBF/MAK21 family.</text>
</comment>
<proteinExistence type="inferred from homology"/>
<feature type="compositionally biased region" description="Basic and acidic residues" evidence="2">
    <location>
        <begin position="651"/>
        <end position="668"/>
    </location>
</feature>
<organism evidence="4 5">
    <name type="scientific">Komagataella pastoris</name>
    <name type="common">Yeast</name>
    <name type="synonym">Pichia pastoris</name>
    <dbReference type="NCBI Taxonomy" id="4922"/>
    <lineage>
        <taxon>Eukaryota</taxon>
        <taxon>Fungi</taxon>
        <taxon>Dikarya</taxon>
        <taxon>Ascomycota</taxon>
        <taxon>Saccharomycotina</taxon>
        <taxon>Pichiomycetes</taxon>
        <taxon>Pichiales</taxon>
        <taxon>Pichiaceae</taxon>
        <taxon>Komagataella</taxon>
    </lineage>
</organism>
<evidence type="ECO:0000256" key="2">
    <source>
        <dbReference type="SAM" id="MobiDB-lite"/>
    </source>
</evidence>
<accession>A0A1B2J8P1</accession>
<feature type="region of interest" description="Disordered" evidence="2">
    <location>
        <begin position="651"/>
        <end position="671"/>
    </location>
</feature>
<keyword evidence="5" id="KW-1185">Reference proteome</keyword>
<feature type="compositionally biased region" description="Basic and acidic residues" evidence="2">
    <location>
        <begin position="101"/>
        <end position="132"/>
    </location>
</feature>
<dbReference type="InterPro" id="IPR016024">
    <property type="entry name" value="ARM-type_fold"/>
</dbReference>
<feature type="region of interest" description="Disordered" evidence="2">
    <location>
        <begin position="813"/>
        <end position="840"/>
    </location>
</feature>
<sequence length="1004" mass="113417">MSGIKLDLSSLGDKVSSKLMGFKPKTKREKEASSKKGSGDTKGKSLDQDSISGSNPTQNDNGEILNTGDIQKDLSSVMKNIGLTGKPVNGVSTKQKKKTSKKQESKNKKDVEKTKEPIKETKVPKEQERSKVTVKELSMKKSNMVTDFSNVITDKLSIPAQKDWYNVPMSDQTTADKLSAESLAALMKRGQDFLDRENEIYMREFSKTSSQKKFLNDILTSGTLSDKISALTLLIQEAPLHNVKSVDALMLMCEKKSRTAALQSIEAVTDMLVNGILPDRKLHYFHRQPLNMQLSDEQLAIYVFEDHLKKQYFKFIGVLEHLLNDPISHIRVTVLRHIFNLLASKPEQEANLLRLGVNKLGDSDNKINSKTSYLLLKLEEQHPAMVKVILDAIIDVCFKSKEYHTQYYSVLTLNQTILSVREVEIANQLVKTYFSLFEKTLLSNDKTNNLQLKAKEVTLGKQKKSIKRGKKGGISVKKIELTQDELMDERNSKLFSAILTGLNRALPYSKLPDDIFTKHLDTLFRITHSTNFNTSVQALILIHRITVEQNVSKESADRYFRTLYESLLDPRLITSSKQGIYLNLLFKSLKHDSNIERVMAFVKRIIQICHNWISIGTVSGMLYLLIQLEHSIPTLRNLVFNSPIDYPVKIQEDNEKDGKKDSTKDSEKVPALYDPRQRDPRFAGAEKSSLWELNTFVDHFHPTVRLYARSLLDGSDEKVTKPDLGLYTLSHFLDKFVYKTAKKNNVTPSGSIMQSLNTARTGHVLVHSANVSSSIDPSNTEEWLSKKVSEINPEDIFFHQYFTIKKKRTGSLVNKKKKKKKHADDSDEESASDSDSDIDSAVEGEISEGDASDFDEDEVWSALVQSNPEVEALNNDLDNMSDFDPADFDYSDSDEEEKEKDNVPVQIPSHLAAIAAQEPYPEDSDNDNDEDDEISSDEEAKIFGPNSEDELSSEDEKPKKKRARTDTSDDASKKFKNLKGLPMFASIEDYADLLEDDGEEEELA</sequence>
<feature type="compositionally biased region" description="Acidic residues" evidence="2">
    <location>
        <begin position="879"/>
        <end position="898"/>
    </location>
</feature>
<dbReference type="SUPFAM" id="SSF48371">
    <property type="entry name" value="ARM repeat"/>
    <property type="match status" value="1"/>
</dbReference>
<feature type="domain" description="CCAAT-binding factor" evidence="3">
    <location>
        <begin position="535"/>
        <end position="708"/>
    </location>
</feature>
<dbReference type="InterPro" id="IPR040155">
    <property type="entry name" value="CEBPZ/Mak21-like"/>
</dbReference>
<feature type="region of interest" description="Disordered" evidence="2">
    <location>
        <begin position="872"/>
        <end position="978"/>
    </location>
</feature>
<dbReference type="OrthoDB" id="28947at2759"/>
<dbReference type="PANTHER" id="PTHR12048:SF0">
    <property type="entry name" value="CCAAT_ENHANCER-BINDING PROTEIN ZETA"/>
    <property type="match status" value="1"/>
</dbReference>
<dbReference type="InterPro" id="IPR005612">
    <property type="entry name" value="CCAAT-binding_factor"/>
</dbReference>
<dbReference type="AlphaFoldDB" id="A0A1B2J8P1"/>
<protein>
    <submittedName>
        <fullName evidence="4">BA75_00086T0</fullName>
    </submittedName>
</protein>
<evidence type="ECO:0000313" key="5">
    <source>
        <dbReference type="Proteomes" id="UP000094565"/>
    </source>
</evidence>
<evidence type="ECO:0000256" key="1">
    <source>
        <dbReference type="ARBA" id="ARBA00007797"/>
    </source>
</evidence>
<feature type="region of interest" description="Disordered" evidence="2">
    <location>
        <begin position="1"/>
        <end position="132"/>
    </location>
</feature>
<dbReference type="Pfam" id="PF03914">
    <property type="entry name" value="CBF"/>
    <property type="match status" value="1"/>
</dbReference>
<feature type="compositionally biased region" description="Basic and acidic residues" evidence="2">
    <location>
        <begin position="28"/>
        <end position="47"/>
    </location>
</feature>
<feature type="compositionally biased region" description="Basic and acidic residues" evidence="2">
    <location>
        <begin position="954"/>
        <end position="973"/>
    </location>
</feature>
<evidence type="ECO:0000313" key="4">
    <source>
        <dbReference type="EMBL" id="ANZ74417.1"/>
    </source>
</evidence>
<reference evidence="4 5" key="1">
    <citation type="submission" date="2016-02" db="EMBL/GenBank/DDBJ databases">
        <title>Comparative genomic and transcriptomic foundation for Pichia pastoris.</title>
        <authorList>
            <person name="Love K.R."/>
            <person name="Shah K.A."/>
            <person name="Whittaker C.A."/>
            <person name="Wu J."/>
            <person name="Bartlett M.C."/>
            <person name="Ma D."/>
            <person name="Leeson R.L."/>
            <person name="Priest M."/>
            <person name="Young S.K."/>
            <person name="Love J.C."/>
        </authorList>
    </citation>
    <scope>NUCLEOTIDE SEQUENCE [LARGE SCALE GENOMIC DNA]</scope>
    <source>
        <strain evidence="4 5">ATCC 28485</strain>
    </source>
</reference>
<feature type="compositionally biased region" description="Acidic residues" evidence="2">
    <location>
        <begin position="920"/>
        <end position="937"/>
    </location>
</feature>
<feature type="compositionally biased region" description="Polar residues" evidence="2">
    <location>
        <begin position="48"/>
        <end position="61"/>
    </location>
</feature>
<dbReference type="EMBL" id="CP014584">
    <property type="protein sequence ID" value="ANZ74417.1"/>
    <property type="molecule type" value="Genomic_DNA"/>
</dbReference>